<evidence type="ECO:0008006" key="9">
    <source>
        <dbReference type="Google" id="ProtNLM"/>
    </source>
</evidence>
<evidence type="ECO:0000256" key="1">
    <source>
        <dbReference type="ARBA" id="ARBA00004635"/>
    </source>
</evidence>
<protein>
    <recommendedName>
        <fullName evidence="9">Methionine ABC transporter substrate-binding protein</fullName>
    </recommendedName>
</protein>
<accession>A0ABY2K0B8</accession>
<evidence type="ECO:0000313" key="7">
    <source>
        <dbReference type="EMBL" id="TFH99595.1"/>
    </source>
</evidence>
<dbReference type="RefSeq" id="WP_067189251.1">
    <property type="nucleotide sequence ID" value="NZ_SPKT01000008.1"/>
</dbReference>
<dbReference type="PANTHER" id="PTHR30429">
    <property type="entry name" value="D-METHIONINE-BINDING LIPOPROTEIN METQ"/>
    <property type="match status" value="1"/>
</dbReference>
<keyword evidence="5" id="KW-0564">Palmitate</keyword>
<gene>
    <name evidence="7" type="ORF">E4A49_05305</name>
</gene>
<evidence type="ECO:0000256" key="4">
    <source>
        <dbReference type="ARBA" id="ARBA00023136"/>
    </source>
</evidence>
<dbReference type="Pfam" id="PF03180">
    <property type="entry name" value="Lipoprotein_9"/>
    <property type="match status" value="1"/>
</dbReference>
<dbReference type="InterPro" id="IPR006311">
    <property type="entry name" value="TAT_signal"/>
</dbReference>
<dbReference type="PANTHER" id="PTHR30429:SF1">
    <property type="entry name" value="D-METHIONINE-BINDING LIPOPROTEIN METQ-RELATED"/>
    <property type="match status" value="1"/>
</dbReference>
<evidence type="ECO:0000256" key="3">
    <source>
        <dbReference type="ARBA" id="ARBA00022729"/>
    </source>
</evidence>
<dbReference type="Gene3D" id="3.40.190.10">
    <property type="entry name" value="Periplasmic binding protein-like II"/>
    <property type="match status" value="2"/>
</dbReference>
<comment type="caution">
    <text evidence="7">The sequence shown here is derived from an EMBL/GenBank/DDBJ whole genome shotgun (WGS) entry which is preliminary data.</text>
</comment>
<dbReference type="Proteomes" id="UP000297477">
    <property type="component" value="Unassembled WGS sequence"/>
</dbReference>
<keyword evidence="4" id="KW-0472">Membrane</keyword>
<dbReference type="InterPro" id="IPR004872">
    <property type="entry name" value="Lipoprotein_NlpA"/>
</dbReference>
<evidence type="ECO:0000256" key="6">
    <source>
        <dbReference type="ARBA" id="ARBA00023288"/>
    </source>
</evidence>
<dbReference type="SUPFAM" id="SSF53850">
    <property type="entry name" value="Periplasmic binding protein-like II"/>
    <property type="match status" value="1"/>
</dbReference>
<reference evidence="7 8" key="1">
    <citation type="submission" date="2019-03" db="EMBL/GenBank/DDBJ databases">
        <title>Reclassification of Micrococcus aloeverae and Micrococcus yunnanensis as later heterotypic synonyms of Micrococcus luteus.</title>
        <authorList>
            <person name="Huang C.-H."/>
        </authorList>
    </citation>
    <scope>NUCLEOTIDE SEQUENCE [LARGE SCALE GENOMIC DNA]</scope>
    <source>
        <strain evidence="7 8">BCRC 12151</strain>
    </source>
</reference>
<evidence type="ECO:0000256" key="5">
    <source>
        <dbReference type="ARBA" id="ARBA00023139"/>
    </source>
</evidence>
<keyword evidence="6" id="KW-0449">Lipoprotein</keyword>
<organism evidence="7 8">
    <name type="scientific">Micrococcus lylae</name>
    <dbReference type="NCBI Taxonomy" id="1273"/>
    <lineage>
        <taxon>Bacteria</taxon>
        <taxon>Bacillati</taxon>
        <taxon>Actinomycetota</taxon>
        <taxon>Actinomycetes</taxon>
        <taxon>Micrococcales</taxon>
        <taxon>Micrococcaceae</taxon>
        <taxon>Micrococcus</taxon>
    </lineage>
</organism>
<proteinExistence type="inferred from homology"/>
<keyword evidence="3" id="KW-0732">Signal</keyword>
<evidence type="ECO:0000256" key="2">
    <source>
        <dbReference type="ARBA" id="ARBA00008973"/>
    </source>
</evidence>
<comment type="similarity">
    <text evidence="2">Belongs to the NlpA lipoprotein family.</text>
</comment>
<sequence>MAHHSTTPVTRRGLLRTGALVVGGIGAGGVLSGCGAVEMVSGTTGTVPPRDPADRTLRIIVTESEPYQEPTKIAQKLLAAQGWELKPTYVTDIIQPNQAVDEGAFDVNFFQHVAYLKQFNKDYDTSVVPLFYVYALPGGLYSDRHASIEDIPEGATVALPVDPSNNGRAILLLREAGLITLRREPESVIEVSQSLIAQNPRNLRLVELDQQALLNTRQDVDLGFLSLRNAAVLGLTREDALVFEDGESERPFRILVGTRPEFAGTEAARMLREAYQSAEVRQWFAGYQGGTLPLPWDADAEKDYAQV</sequence>
<name>A0ABY2K0B8_9MICC</name>
<comment type="subcellular location">
    <subcellularLocation>
        <location evidence="1">Membrane</location>
        <topology evidence="1">Lipid-anchor</topology>
    </subcellularLocation>
</comment>
<dbReference type="PROSITE" id="PS51318">
    <property type="entry name" value="TAT"/>
    <property type="match status" value="1"/>
</dbReference>
<keyword evidence="8" id="KW-1185">Reference proteome</keyword>
<dbReference type="EMBL" id="SPKT01000008">
    <property type="protein sequence ID" value="TFH99595.1"/>
    <property type="molecule type" value="Genomic_DNA"/>
</dbReference>
<evidence type="ECO:0000313" key="8">
    <source>
        <dbReference type="Proteomes" id="UP000297477"/>
    </source>
</evidence>